<dbReference type="Proteomes" id="UP000273044">
    <property type="component" value="Chromosome"/>
</dbReference>
<evidence type="ECO:0000259" key="2">
    <source>
        <dbReference type="Pfam" id="PF03795"/>
    </source>
</evidence>
<organism evidence="3 4">
    <name type="scientific">Arachnia propionica</name>
    <dbReference type="NCBI Taxonomy" id="1750"/>
    <lineage>
        <taxon>Bacteria</taxon>
        <taxon>Bacillati</taxon>
        <taxon>Actinomycetota</taxon>
        <taxon>Actinomycetes</taxon>
        <taxon>Propionibacteriales</taxon>
        <taxon>Propionibacteriaceae</taxon>
        <taxon>Arachnia</taxon>
    </lineage>
</organism>
<dbReference type="RefSeq" id="WP_061788438.1">
    <property type="nucleotide sequence ID" value="NZ_CAURRE010000054.1"/>
</dbReference>
<gene>
    <name evidence="3" type="ORF">NCTC12967_02154</name>
</gene>
<comment type="similarity">
    <text evidence="1">Belongs to the YciI family.</text>
</comment>
<evidence type="ECO:0000313" key="4">
    <source>
        <dbReference type="Proteomes" id="UP000273044"/>
    </source>
</evidence>
<dbReference type="EMBL" id="LR134406">
    <property type="protein sequence ID" value="VEH70848.1"/>
    <property type="molecule type" value="Genomic_DNA"/>
</dbReference>
<feature type="domain" description="YCII-related" evidence="2">
    <location>
        <begin position="1"/>
        <end position="86"/>
    </location>
</feature>
<reference evidence="3 4" key="1">
    <citation type="submission" date="2018-12" db="EMBL/GenBank/DDBJ databases">
        <authorList>
            <consortium name="Pathogen Informatics"/>
        </authorList>
    </citation>
    <scope>NUCLEOTIDE SEQUENCE [LARGE SCALE GENOMIC DNA]</scope>
    <source>
        <strain evidence="3 4">NCTC12967</strain>
    </source>
</reference>
<keyword evidence="4" id="KW-1185">Reference proteome</keyword>
<dbReference type="Pfam" id="PF03795">
    <property type="entry name" value="YCII"/>
    <property type="match status" value="1"/>
</dbReference>
<accession>A0A3S5BBK5</accession>
<dbReference type="InterPro" id="IPR005545">
    <property type="entry name" value="YCII"/>
</dbReference>
<protein>
    <submittedName>
        <fullName evidence="3">YciI-like protein</fullName>
    </submittedName>
</protein>
<proteinExistence type="inferred from homology"/>
<dbReference type="InterPro" id="IPR011008">
    <property type="entry name" value="Dimeric_a/b-barrel"/>
</dbReference>
<dbReference type="SUPFAM" id="SSF54909">
    <property type="entry name" value="Dimeric alpha+beta barrel"/>
    <property type="match status" value="1"/>
</dbReference>
<dbReference type="GeneID" id="64407600"/>
<sequence length="94" mass="10255">MQYFAVHYTYVDDAELIARHRPDHRAFLSGLTDKGLIAGGAYPDATPPSALLVFKAESAEAVSELLAGDPFRSNNVLADVRIVHWTPVIGIFAE</sequence>
<evidence type="ECO:0000256" key="1">
    <source>
        <dbReference type="ARBA" id="ARBA00007689"/>
    </source>
</evidence>
<name>A0A3S5BBK5_9ACTN</name>
<evidence type="ECO:0000313" key="3">
    <source>
        <dbReference type="EMBL" id="VEH70848.1"/>
    </source>
</evidence>
<dbReference type="Gene3D" id="3.30.70.1060">
    <property type="entry name" value="Dimeric alpha+beta barrel"/>
    <property type="match status" value="1"/>
</dbReference>
<dbReference type="AlphaFoldDB" id="A0A3S5BBK5"/>